<dbReference type="Proteomes" id="UP001501556">
    <property type="component" value="Unassembled WGS sequence"/>
</dbReference>
<proteinExistence type="predicted"/>
<keyword evidence="2" id="KW-1185">Reference proteome</keyword>
<accession>A0ABP7Q018</accession>
<organism evidence="1 2">
    <name type="scientific">Hymenobacter antarcticus</name>
    <dbReference type="NCBI Taxonomy" id="486270"/>
    <lineage>
        <taxon>Bacteria</taxon>
        <taxon>Pseudomonadati</taxon>
        <taxon>Bacteroidota</taxon>
        <taxon>Cytophagia</taxon>
        <taxon>Cytophagales</taxon>
        <taxon>Hymenobacteraceae</taxon>
        <taxon>Hymenobacter</taxon>
    </lineage>
</organism>
<sequence>MARLTVVFHEFHAFSLMNQSATTQTNTSAPVAIPLDNGPDCERVNTVLEQLIEGQPVDAADEDFLYDNASDCSPCFDDIKKQRVFINFLNQRVSRRPIPASLHEAILARVGAQMA</sequence>
<comment type="caution">
    <text evidence="1">The sequence shown here is derived from an EMBL/GenBank/DDBJ whole genome shotgun (WGS) entry which is preliminary data.</text>
</comment>
<name>A0ABP7Q018_9BACT</name>
<evidence type="ECO:0000313" key="1">
    <source>
        <dbReference type="EMBL" id="GAA3973532.1"/>
    </source>
</evidence>
<protein>
    <submittedName>
        <fullName evidence="1">Uncharacterized protein</fullName>
    </submittedName>
</protein>
<evidence type="ECO:0000313" key="2">
    <source>
        <dbReference type="Proteomes" id="UP001501556"/>
    </source>
</evidence>
<reference evidence="2" key="1">
    <citation type="journal article" date="2019" name="Int. J. Syst. Evol. Microbiol.">
        <title>The Global Catalogue of Microorganisms (GCM) 10K type strain sequencing project: providing services to taxonomists for standard genome sequencing and annotation.</title>
        <authorList>
            <consortium name="The Broad Institute Genomics Platform"/>
            <consortium name="The Broad Institute Genome Sequencing Center for Infectious Disease"/>
            <person name="Wu L."/>
            <person name="Ma J."/>
        </authorList>
    </citation>
    <scope>NUCLEOTIDE SEQUENCE [LARGE SCALE GENOMIC DNA]</scope>
    <source>
        <strain evidence="2">JCM 17217</strain>
    </source>
</reference>
<gene>
    <name evidence="1" type="ORF">GCM10022407_19150</name>
</gene>
<dbReference type="EMBL" id="BAABDI010000011">
    <property type="protein sequence ID" value="GAA3973532.1"/>
    <property type="molecule type" value="Genomic_DNA"/>
</dbReference>